<accession>A0AAW9QV84</accession>
<keyword evidence="1" id="KW-0812">Transmembrane</keyword>
<feature type="transmembrane region" description="Helical" evidence="1">
    <location>
        <begin position="140"/>
        <end position="160"/>
    </location>
</feature>
<feature type="transmembrane region" description="Helical" evidence="1">
    <location>
        <begin position="5"/>
        <end position="24"/>
    </location>
</feature>
<reference evidence="2 3" key="1">
    <citation type="submission" date="2024-01" db="EMBL/GenBank/DDBJ databases">
        <title>Genomic insights into the taxonomy and metabolism of the cyanobacterium Pannus brasiliensis CCIBt3594.</title>
        <authorList>
            <person name="Machado M."/>
            <person name="Botero N.B."/>
            <person name="Andreote A.P.D."/>
            <person name="Feitosa A.M.T."/>
            <person name="Popin R."/>
            <person name="Sivonen K."/>
            <person name="Fiore M.F."/>
        </authorList>
    </citation>
    <scope>NUCLEOTIDE SEQUENCE [LARGE SCALE GENOMIC DNA]</scope>
    <source>
        <strain evidence="2 3">CCIBt3594</strain>
    </source>
</reference>
<dbReference type="AlphaFoldDB" id="A0AAW9QV84"/>
<evidence type="ECO:0000256" key="1">
    <source>
        <dbReference type="SAM" id="Phobius"/>
    </source>
</evidence>
<comment type="caution">
    <text evidence="2">The sequence shown here is derived from an EMBL/GenBank/DDBJ whole genome shotgun (WGS) entry which is preliminary data.</text>
</comment>
<protein>
    <submittedName>
        <fullName evidence="2">Uncharacterized protein</fullName>
    </submittedName>
</protein>
<proteinExistence type="predicted"/>
<keyword evidence="1" id="KW-0472">Membrane</keyword>
<feature type="transmembrane region" description="Helical" evidence="1">
    <location>
        <begin position="111"/>
        <end position="128"/>
    </location>
</feature>
<organism evidence="2 3">
    <name type="scientific">Pannus brasiliensis CCIBt3594</name>
    <dbReference type="NCBI Taxonomy" id="1427578"/>
    <lineage>
        <taxon>Bacteria</taxon>
        <taxon>Bacillati</taxon>
        <taxon>Cyanobacteriota</taxon>
        <taxon>Cyanophyceae</taxon>
        <taxon>Oscillatoriophycideae</taxon>
        <taxon>Chroococcales</taxon>
        <taxon>Microcystaceae</taxon>
        <taxon>Pannus</taxon>
    </lineage>
</organism>
<dbReference type="EMBL" id="JBAFSM010000040">
    <property type="protein sequence ID" value="MEG3439069.1"/>
    <property type="molecule type" value="Genomic_DNA"/>
</dbReference>
<dbReference type="Proteomes" id="UP001328733">
    <property type="component" value="Unassembled WGS sequence"/>
</dbReference>
<gene>
    <name evidence="2" type="ORF">V0288_18230</name>
</gene>
<keyword evidence="1" id="KW-1133">Transmembrane helix</keyword>
<name>A0AAW9QV84_9CHRO</name>
<evidence type="ECO:0000313" key="3">
    <source>
        <dbReference type="Proteomes" id="UP001328733"/>
    </source>
</evidence>
<keyword evidence="3" id="KW-1185">Reference proteome</keyword>
<sequence>MLWRYVLLVILLPCIYAIFGWYIAQETDIWSRWLLQRGDDLEITLILEQLDLGIYVLAAVLITTIALGLTFFTEQLALLLSGWFKTDVGAIVAILGWSLAVVFMLRWWGDFARVLVLIAAAILGRLELQEAGYNRLQIFFTLTFLCLGSFVLGIWAHGIWGELFHGRPASIR</sequence>
<evidence type="ECO:0000313" key="2">
    <source>
        <dbReference type="EMBL" id="MEG3439069.1"/>
    </source>
</evidence>
<feature type="transmembrane region" description="Helical" evidence="1">
    <location>
        <begin position="84"/>
        <end position="105"/>
    </location>
</feature>
<feature type="transmembrane region" description="Helical" evidence="1">
    <location>
        <begin position="52"/>
        <end position="72"/>
    </location>
</feature>
<dbReference type="RefSeq" id="WP_332866552.1">
    <property type="nucleotide sequence ID" value="NZ_JBAFSM010000040.1"/>
</dbReference>